<evidence type="ECO:0000313" key="4">
    <source>
        <dbReference type="Proteomes" id="UP000186336"/>
    </source>
</evidence>
<dbReference type="Pfam" id="PF01497">
    <property type="entry name" value="Peripla_BP_2"/>
    <property type="match status" value="1"/>
</dbReference>
<feature type="signal peptide" evidence="1">
    <location>
        <begin position="1"/>
        <end position="29"/>
    </location>
</feature>
<dbReference type="RefSeq" id="WP_076630583.1">
    <property type="nucleotide sequence ID" value="NZ_CP019314.1"/>
</dbReference>
<evidence type="ECO:0000313" key="3">
    <source>
        <dbReference type="EMBL" id="APX14116.1"/>
    </source>
</evidence>
<keyword evidence="3" id="KW-0614">Plasmid</keyword>
<dbReference type="Gene3D" id="3.40.50.1980">
    <property type="entry name" value="Nitrogenase molybdenum iron protein domain"/>
    <property type="match status" value="2"/>
</dbReference>
<gene>
    <name evidence="3" type="ORF">BWR18_19845</name>
</gene>
<dbReference type="InterPro" id="IPR050902">
    <property type="entry name" value="ABC_Transporter_SBP"/>
</dbReference>
<keyword evidence="1" id="KW-0732">Signal</keyword>
<dbReference type="EMBL" id="CP019314">
    <property type="protein sequence ID" value="APX14116.1"/>
    <property type="molecule type" value="Genomic_DNA"/>
</dbReference>
<organism evidence="3 4">
    <name type="scientific">Tateyamaria omphalii</name>
    <dbReference type="NCBI Taxonomy" id="299262"/>
    <lineage>
        <taxon>Bacteria</taxon>
        <taxon>Pseudomonadati</taxon>
        <taxon>Pseudomonadota</taxon>
        <taxon>Alphaproteobacteria</taxon>
        <taxon>Rhodobacterales</taxon>
        <taxon>Roseobacteraceae</taxon>
        <taxon>Tateyamaria</taxon>
    </lineage>
</organism>
<proteinExistence type="predicted"/>
<feature type="domain" description="Fe/B12 periplasmic-binding" evidence="2">
    <location>
        <begin position="40"/>
        <end position="355"/>
    </location>
</feature>
<dbReference type="InterPro" id="IPR002491">
    <property type="entry name" value="ABC_transptr_periplasmic_BD"/>
</dbReference>
<geneLocation type="plasmid" evidence="3 4">
    <name>pDOK1-4-2</name>
</geneLocation>
<dbReference type="SUPFAM" id="SSF53807">
    <property type="entry name" value="Helical backbone' metal receptor"/>
    <property type="match status" value="1"/>
</dbReference>
<dbReference type="AlphaFoldDB" id="A0A1P8N1D3"/>
<accession>A0A1P8N1D3</accession>
<dbReference type="OrthoDB" id="9775594at2"/>
<dbReference type="PANTHER" id="PTHR30535:SF34">
    <property type="entry name" value="MOLYBDATE-BINDING PROTEIN MOLA"/>
    <property type="match status" value="1"/>
</dbReference>
<sequence length="386" mass="42318">MTFIMNVSGFASAIAATATLLAAAPDAHAEALTLTDIAGREVTLTEAPDKIILGEGRMMYSIAAITDGNPFEKIVGWKDDLVQYDPDAFRKFQAAFPEDADRMINFGNPYAGDFSIEAVLEAEADLLLLDVGNLFKAEETGLIEKLGKAGVSVAFIDFRRNATENTVPSLLILGRLLGEEQGALEFVDFYVAEMRKVTNVIDQIPAEDRPLVVIENAAGWQNDFCCWSFGPYNYGRFVELAGGTNFASTLANAYSVDLSMEGIIEADPDHIIGTGANWAEAKPEVTSTLLGYEGDPAVNAEMIAALAGRSGFKDLRAVQNGNYHSIYHQFYNSPYHFVAVQQIAKWLYPDDFADLDPHDTFDRMHDRFMPYDNSGQFWLSASAPAN</sequence>
<evidence type="ECO:0000256" key="1">
    <source>
        <dbReference type="SAM" id="SignalP"/>
    </source>
</evidence>
<reference evidence="3 4" key="1">
    <citation type="submission" date="2017-01" db="EMBL/GenBank/DDBJ databases">
        <title>Complete genome of Tateyamaria omphalii DOK1-4 isolated from seawater in Dokdo.</title>
        <authorList>
            <person name="Kim J.H."/>
            <person name="Chi W.-J."/>
        </authorList>
    </citation>
    <scope>NUCLEOTIDE SEQUENCE [LARGE SCALE GENOMIC DNA]</scope>
    <source>
        <strain evidence="3 4">DOK1-4</strain>
        <plasmid evidence="3 4">pDOK1-4-2</plasmid>
    </source>
</reference>
<dbReference type="KEGG" id="tom:BWR18_19845"/>
<evidence type="ECO:0000259" key="2">
    <source>
        <dbReference type="PROSITE" id="PS50983"/>
    </source>
</evidence>
<name>A0A1P8N1D3_9RHOB</name>
<dbReference type="PROSITE" id="PS50983">
    <property type="entry name" value="FE_B12_PBP"/>
    <property type="match status" value="1"/>
</dbReference>
<protein>
    <submittedName>
        <fullName evidence="3">ABC transporter substrate-binding protein</fullName>
    </submittedName>
</protein>
<dbReference type="PANTHER" id="PTHR30535">
    <property type="entry name" value="VITAMIN B12-BINDING PROTEIN"/>
    <property type="match status" value="1"/>
</dbReference>
<feature type="chain" id="PRO_5012636795" evidence="1">
    <location>
        <begin position="30"/>
        <end position="386"/>
    </location>
</feature>
<dbReference type="Proteomes" id="UP000186336">
    <property type="component" value="Plasmid pDOK1-4-2"/>
</dbReference>
<keyword evidence="4" id="KW-1185">Reference proteome</keyword>